<dbReference type="Proteomes" id="UP000054324">
    <property type="component" value="Unassembled WGS sequence"/>
</dbReference>
<dbReference type="FunFam" id="2.60.120.290:FF:000005">
    <property type="entry name" value="Procollagen C-endopeptidase enhancer 1"/>
    <property type="match status" value="1"/>
</dbReference>
<dbReference type="SUPFAM" id="SSF49854">
    <property type="entry name" value="Spermadhesin, CUB domain"/>
    <property type="match status" value="1"/>
</dbReference>
<dbReference type="CDD" id="cd00041">
    <property type="entry name" value="CUB"/>
    <property type="match status" value="1"/>
</dbReference>
<dbReference type="PANTHER" id="PTHR24251">
    <property type="entry name" value="OVOCHYMASE-RELATED"/>
    <property type="match status" value="1"/>
</dbReference>
<dbReference type="InterPro" id="IPR035914">
    <property type="entry name" value="Sperma_CUB_dom_sf"/>
</dbReference>
<dbReference type="GeneID" id="20329742"/>
<dbReference type="EMBL" id="KL597242">
    <property type="protein sequence ID" value="KER19330.1"/>
    <property type="molecule type" value="Genomic_DNA"/>
</dbReference>
<organism evidence="5 6">
    <name type="scientific">Opisthorchis viverrini</name>
    <name type="common">Southeast Asian liver fluke</name>
    <dbReference type="NCBI Taxonomy" id="6198"/>
    <lineage>
        <taxon>Eukaryota</taxon>
        <taxon>Metazoa</taxon>
        <taxon>Spiralia</taxon>
        <taxon>Lophotrochozoa</taxon>
        <taxon>Platyhelminthes</taxon>
        <taxon>Trematoda</taxon>
        <taxon>Digenea</taxon>
        <taxon>Opisthorchiida</taxon>
        <taxon>Opisthorchiata</taxon>
        <taxon>Opisthorchiidae</taxon>
        <taxon>Opisthorchis</taxon>
    </lineage>
</organism>
<evidence type="ECO:0000313" key="5">
    <source>
        <dbReference type="EMBL" id="KER19330.1"/>
    </source>
</evidence>
<accession>A0A074Z7W0</accession>
<proteinExistence type="predicted"/>
<feature type="non-terminal residue" evidence="5">
    <location>
        <position position="128"/>
    </location>
</feature>
<keyword evidence="6" id="KW-1185">Reference proteome</keyword>
<keyword evidence="2" id="KW-1015">Disulfide bond</keyword>
<gene>
    <name evidence="5" type="ORF">T265_15577</name>
</gene>
<dbReference type="AlphaFoldDB" id="A0A074Z7W0"/>
<reference evidence="5 6" key="1">
    <citation type="submission" date="2013-11" db="EMBL/GenBank/DDBJ databases">
        <title>Opisthorchis viverrini - life in the bile duct.</title>
        <authorList>
            <person name="Young N.D."/>
            <person name="Nagarajan N."/>
            <person name="Lin S.J."/>
            <person name="Korhonen P.K."/>
            <person name="Jex A.R."/>
            <person name="Hall R.S."/>
            <person name="Safavi-Hemami H."/>
            <person name="Kaewkong W."/>
            <person name="Bertrand D."/>
            <person name="Gao S."/>
            <person name="Seet Q."/>
            <person name="Wongkham S."/>
            <person name="Teh B.T."/>
            <person name="Wongkham C."/>
            <person name="Intapan P.M."/>
            <person name="Maleewong W."/>
            <person name="Yang X."/>
            <person name="Hu M."/>
            <person name="Wang Z."/>
            <person name="Hofmann A."/>
            <person name="Sternberg P.W."/>
            <person name="Tan P."/>
            <person name="Wang J."/>
            <person name="Gasser R.B."/>
        </authorList>
    </citation>
    <scope>NUCLEOTIDE SEQUENCE [LARGE SCALE GENOMIC DNA]</scope>
</reference>
<dbReference type="STRING" id="6198.A0A074Z7W0"/>
<dbReference type="Pfam" id="PF00431">
    <property type="entry name" value="CUB"/>
    <property type="match status" value="1"/>
</dbReference>
<keyword evidence="1" id="KW-0677">Repeat</keyword>
<dbReference type="Gene3D" id="2.60.120.290">
    <property type="entry name" value="Spermadhesin, CUB domain"/>
    <property type="match status" value="1"/>
</dbReference>
<evidence type="ECO:0000256" key="1">
    <source>
        <dbReference type="ARBA" id="ARBA00022737"/>
    </source>
</evidence>
<evidence type="ECO:0000256" key="3">
    <source>
        <dbReference type="PROSITE-ProRule" id="PRU00059"/>
    </source>
</evidence>
<dbReference type="CTD" id="20329742"/>
<dbReference type="PROSITE" id="PS01180">
    <property type="entry name" value="CUB"/>
    <property type="match status" value="1"/>
</dbReference>
<dbReference type="KEGG" id="ovi:T265_15577"/>
<feature type="domain" description="CUB" evidence="4">
    <location>
        <begin position="21"/>
        <end position="128"/>
    </location>
</feature>
<name>A0A074Z7W0_OPIVI</name>
<dbReference type="SMART" id="SM00042">
    <property type="entry name" value="CUB"/>
    <property type="match status" value="1"/>
</dbReference>
<comment type="caution">
    <text evidence="3">Lacks conserved residue(s) required for the propagation of feature annotation.</text>
</comment>
<protein>
    <recommendedName>
        <fullName evidence="4">CUB domain-containing protein</fullName>
    </recommendedName>
</protein>
<dbReference type="OrthoDB" id="5975444at2759"/>
<evidence type="ECO:0000313" key="6">
    <source>
        <dbReference type="Proteomes" id="UP000054324"/>
    </source>
</evidence>
<sequence length="128" mass="14584">MNAFVKSADFQVSWGETRAVCITEIENATDSIASPSYPNYYPANLNYTWTISQPRGCVVRLRFEDFQLESDKDFVHVYDGPATNENLMDTWTGTRLPSPRVSTGNSLTIKMLTDNTREFRGFYATYEA</sequence>
<evidence type="ECO:0000259" key="4">
    <source>
        <dbReference type="PROSITE" id="PS01180"/>
    </source>
</evidence>
<evidence type="ECO:0000256" key="2">
    <source>
        <dbReference type="ARBA" id="ARBA00023157"/>
    </source>
</evidence>
<dbReference type="InterPro" id="IPR000859">
    <property type="entry name" value="CUB_dom"/>
</dbReference>
<dbReference type="RefSeq" id="XP_009176922.1">
    <property type="nucleotide sequence ID" value="XM_009178658.1"/>
</dbReference>